<keyword evidence="8" id="KW-1185">Reference proteome</keyword>
<reference evidence="6" key="1">
    <citation type="submission" date="2021-05" db="EMBL/GenBank/DDBJ databases">
        <authorList>
            <person name="Stam R."/>
        </authorList>
    </citation>
    <scope>NUCLEOTIDE SEQUENCE</scope>
    <source>
        <strain evidence="6">CS162</strain>
    </source>
</reference>
<evidence type="ECO:0000313" key="7">
    <source>
        <dbReference type="EMBL" id="CAG5184059.1"/>
    </source>
</evidence>
<dbReference type="PANTHER" id="PTHR22812">
    <property type="entry name" value="CHROMOBOX PROTEIN"/>
    <property type="match status" value="1"/>
</dbReference>
<dbReference type="EMBL" id="CAJRGZ010000022">
    <property type="protein sequence ID" value="CAG5174778.1"/>
    <property type="molecule type" value="Genomic_DNA"/>
</dbReference>
<sequence length="506" mass="56778">MSGRGPRGGRDVGRGRGRGRGKTHIREWESYTPGAEVYEQLWRVRKEPAIVTARLPNDCPIPNARTRILYRRQTQDTIKREQYTVEIKYTSEAGDGHESPNRTEVEDVDLRCIMQFVSPAELERYETEQFRLEAEAEAIAIRTEAEELARRQLHKNAKAPNTNKGSRMLSGLGLAVRPPTRARGRPRGRHGRSRGRLGGLVLSSRQLEDDVREELVDSEPVTTNRQTERTGKPILTSPGLMRSAFVANSALPVSSLPRRLSTSLPWQKHTELLVLEDQVDQALASHDARPVTNVPVHLRDSLIPAVEVEGENINTDHPCTRPHRMGSIFSSEHPSVTPALSPSTDKFSLAGTRAVPLPTQASSPSIAPGTKPDDMFSQTPLFFDRSSIAASDSDDTIPAQPPPPHHEPNNDVNNDTMHMHTAQPDRHSLEYDNNDDDADADGAEEYVVEAIVEHFQEDGKNYYLVKWDGYEDSHDWLPEEDLEGAADLVAEYNERIGWRNKKVRMR</sequence>
<evidence type="ECO:0000256" key="3">
    <source>
        <dbReference type="ARBA" id="ARBA00023242"/>
    </source>
</evidence>
<evidence type="ECO:0000313" key="8">
    <source>
        <dbReference type="Proteomes" id="UP000676310"/>
    </source>
</evidence>
<dbReference type="SUPFAM" id="SSF54160">
    <property type="entry name" value="Chromo domain-like"/>
    <property type="match status" value="1"/>
</dbReference>
<dbReference type="OrthoDB" id="433924at2759"/>
<organism evidence="6 8">
    <name type="scientific">Alternaria atra</name>
    <dbReference type="NCBI Taxonomy" id="119953"/>
    <lineage>
        <taxon>Eukaryota</taxon>
        <taxon>Fungi</taxon>
        <taxon>Dikarya</taxon>
        <taxon>Ascomycota</taxon>
        <taxon>Pezizomycotina</taxon>
        <taxon>Dothideomycetes</taxon>
        <taxon>Pleosporomycetidae</taxon>
        <taxon>Pleosporales</taxon>
        <taxon>Pleosporineae</taxon>
        <taxon>Pleosporaceae</taxon>
        <taxon>Alternaria</taxon>
        <taxon>Alternaria sect. Ulocladioides</taxon>
    </lineage>
</organism>
<dbReference type="GO" id="GO:0005634">
    <property type="term" value="C:nucleus"/>
    <property type="evidence" value="ECO:0007669"/>
    <property type="project" value="UniProtKB-SubCell"/>
</dbReference>
<proteinExistence type="predicted"/>
<dbReference type="EMBL" id="CAJRGZ010000029">
    <property type="protein sequence ID" value="CAG5184059.1"/>
    <property type="molecule type" value="Genomic_DNA"/>
</dbReference>
<evidence type="ECO:0000313" key="6">
    <source>
        <dbReference type="EMBL" id="CAG5174778.1"/>
    </source>
</evidence>
<feature type="region of interest" description="Disordered" evidence="4">
    <location>
        <begin position="211"/>
        <end position="236"/>
    </location>
</feature>
<feature type="region of interest" description="Disordered" evidence="4">
    <location>
        <begin position="153"/>
        <end position="199"/>
    </location>
</feature>
<feature type="region of interest" description="Disordered" evidence="4">
    <location>
        <begin position="326"/>
        <end position="345"/>
    </location>
</feature>
<dbReference type="GeneID" id="67011099"/>
<dbReference type="InterPro" id="IPR051219">
    <property type="entry name" value="Heterochromatin_chromo-domain"/>
</dbReference>
<keyword evidence="3" id="KW-0539">Nucleus</keyword>
<dbReference type="SMART" id="SM00298">
    <property type="entry name" value="CHROMO"/>
    <property type="match status" value="1"/>
</dbReference>
<evidence type="ECO:0000256" key="1">
    <source>
        <dbReference type="ARBA" id="ARBA00004123"/>
    </source>
</evidence>
<evidence type="ECO:0000256" key="4">
    <source>
        <dbReference type="SAM" id="MobiDB-lite"/>
    </source>
</evidence>
<comment type="subunit">
    <text evidence="2">Component of the NuA4 histone acetyltransferase complex.</text>
</comment>
<feature type="region of interest" description="Disordered" evidence="4">
    <location>
        <begin position="1"/>
        <end position="27"/>
    </location>
</feature>
<comment type="caution">
    <text evidence="6">The sequence shown here is derived from an EMBL/GenBank/DDBJ whole genome shotgun (WGS) entry which is preliminary data.</text>
</comment>
<dbReference type="Proteomes" id="UP000676310">
    <property type="component" value="Unassembled WGS sequence"/>
</dbReference>
<dbReference type="GO" id="GO:0006338">
    <property type="term" value="P:chromatin remodeling"/>
    <property type="evidence" value="ECO:0007669"/>
    <property type="project" value="UniProtKB-ARBA"/>
</dbReference>
<dbReference type="CDD" id="cd00024">
    <property type="entry name" value="CD_CSD"/>
    <property type="match status" value="1"/>
</dbReference>
<comment type="subcellular location">
    <subcellularLocation>
        <location evidence="1">Nucleus</location>
    </subcellularLocation>
</comment>
<dbReference type="PROSITE" id="PS50013">
    <property type="entry name" value="CHROMO_2"/>
    <property type="match status" value="1"/>
</dbReference>
<dbReference type="AlphaFoldDB" id="A0A8J2I6S7"/>
<gene>
    <name evidence="7" type="ORF">ALTATR162_LOCUS10889</name>
    <name evidence="6" type="ORF">ALTATR162_LOCUS7862</name>
</gene>
<dbReference type="Pfam" id="PF00385">
    <property type="entry name" value="Chromo"/>
    <property type="match status" value="1"/>
</dbReference>
<dbReference type="InterPro" id="IPR023780">
    <property type="entry name" value="Chromo_domain"/>
</dbReference>
<dbReference type="InterPro" id="IPR000953">
    <property type="entry name" value="Chromo/chromo_shadow_dom"/>
</dbReference>
<evidence type="ECO:0000259" key="5">
    <source>
        <dbReference type="PROSITE" id="PS50013"/>
    </source>
</evidence>
<feature type="compositionally biased region" description="Basic residues" evidence="4">
    <location>
        <begin position="180"/>
        <end position="195"/>
    </location>
</feature>
<dbReference type="RefSeq" id="XP_043174464.1">
    <property type="nucleotide sequence ID" value="XM_043318529.1"/>
</dbReference>
<protein>
    <recommendedName>
        <fullName evidence="5">Chromo domain-containing protein</fullName>
    </recommendedName>
</protein>
<feature type="region of interest" description="Disordered" evidence="4">
    <location>
        <begin position="391"/>
        <end position="419"/>
    </location>
</feature>
<accession>A0A8J2I6S7</accession>
<feature type="domain" description="Chromo" evidence="5">
    <location>
        <begin position="446"/>
        <end position="495"/>
    </location>
</feature>
<evidence type="ECO:0000256" key="2">
    <source>
        <dbReference type="ARBA" id="ARBA00011353"/>
    </source>
</evidence>
<feature type="compositionally biased region" description="Polar residues" evidence="4">
    <location>
        <begin position="328"/>
        <end position="345"/>
    </location>
</feature>
<dbReference type="InterPro" id="IPR016197">
    <property type="entry name" value="Chromo-like_dom_sf"/>
</dbReference>
<dbReference type="Gene3D" id="2.40.50.40">
    <property type="match status" value="1"/>
</dbReference>
<name>A0A8J2I6S7_9PLEO</name>